<dbReference type="InterPro" id="IPR005294">
    <property type="entry name" value="ATP_synth_F1_asu"/>
</dbReference>
<protein>
    <submittedName>
        <fullName evidence="1">Uncharacterized protein</fullName>
    </submittedName>
</protein>
<reference evidence="1" key="1">
    <citation type="submission" date="2018-11" db="EMBL/GenBank/DDBJ databases">
        <authorList>
            <consortium name="Genoscope - CEA"/>
            <person name="William W."/>
        </authorList>
    </citation>
    <scope>NUCLEOTIDE SEQUENCE</scope>
</reference>
<dbReference type="PANTHER" id="PTHR48082:SF2">
    <property type="entry name" value="ATP SYNTHASE SUBUNIT ALPHA, MITOCHONDRIAL"/>
    <property type="match status" value="1"/>
</dbReference>
<sequence>MLGHVVDAMGVPIDGRGALSDHEQRRVEVKAPGILERKSVHEKKHELSLGPFKPQLNLIKPN</sequence>
<name>A0A3P6EM74_BRAOL</name>
<dbReference type="GO" id="GO:0045259">
    <property type="term" value="C:proton-transporting ATP synthase complex"/>
    <property type="evidence" value="ECO:0007669"/>
    <property type="project" value="InterPro"/>
</dbReference>
<gene>
    <name evidence="1" type="ORF">BOLC9T57492H</name>
</gene>
<dbReference type="Gene3D" id="3.40.50.12240">
    <property type="match status" value="1"/>
</dbReference>
<dbReference type="PANTHER" id="PTHR48082">
    <property type="entry name" value="ATP SYNTHASE SUBUNIT ALPHA, MITOCHONDRIAL"/>
    <property type="match status" value="1"/>
</dbReference>
<proteinExistence type="predicted"/>
<evidence type="ECO:0000313" key="1">
    <source>
        <dbReference type="EMBL" id="VDD32169.1"/>
    </source>
</evidence>
<dbReference type="GO" id="GO:0005524">
    <property type="term" value="F:ATP binding"/>
    <property type="evidence" value="ECO:0007669"/>
    <property type="project" value="TreeGrafter"/>
</dbReference>
<accession>A0A3P6EM74</accession>
<dbReference type="GO" id="GO:0043531">
    <property type="term" value="F:ADP binding"/>
    <property type="evidence" value="ECO:0007669"/>
    <property type="project" value="TreeGrafter"/>
</dbReference>
<dbReference type="AlphaFoldDB" id="A0A3P6EM74"/>
<dbReference type="EMBL" id="LR031875">
    <property type="protein sequence ID" value="VDD32169.1"/>
    <property type="molecule type" value="Genomic_DNA"/>
</dbReference>
<dbReference type="GO" id="GO:0046933">
    <property type="term" value="F:proton-transporting ATP synthase activity, rotational mechanism"/>
    <property type="evidence" value="ECO:0007669"/>
    <property type="project" value="InterPro"/>
</dbReference>
<organism evidence="1">
    <name type="scientific">Brassica oleracea</name>
    <name type="common">Wild cabbage</name>
    <dbReference type="NCBI Taxonomy" id="3712"/>
    <lineage>
        <taxon>Eukaryota</taxon>
        <taxon>Viridiplantae</taxon>
        <taxon>Streptophyta</taxon>
        <taxon>Embryophyta</taxon>
        <taxon>Tracheophyta</taxon>
        <taxon>Spermatophyta</taxon>
        <taxon>Magnoliopsida</taxon>
        <taxon>eudicotyledons</taxon>
        <taxon>Gunneridae</taxon>
        <taxon>Pentapetalae</taxon>
        <taxon>rosids</taxon>
        <taxon>malvids</taxon>
        <taxon>Brassicales</taxon>
        <taxon>Brassicaceae</taxon>
        <taxon>Brassiceae</taxon>
        <taxon>Brassica</taxon>
    </lineage>
</organism>